<feature type="transmembrane region" description="Helical" evidence="1">
    <location>
        <begin position="51"/>
        <end position="73"/>
    </location>
</feature>
<evidence type="ECO:0000313" key="2">
    <source>
        <dbReference type="EMBL" id="KAI9175131.1"/>
    </source>
</evidence>
<proteinExistence type="predicted"/>
<feature type="transmembrane region" description="Helical" evidence="1">
    <location>
        <begin position="6"/>
        <end position="30"/>
    </location>
</feature>
<accession>A0AAD5NQZ3</accession>
<organism evidence="2 3">
    <name type="scientific">Acer negundo</name>
    <name type="common">Box elder</name>
    <dbReference type="NCBI Taxonomy" id="4023"/>
    <lineage>
        <taxon>Eukaryota</taxon>
        <taxon>Viridiplantae</taxon>
        <taxon>Streptophyta</taxon>
        <taxon>Embryophyta</taxon>
        <taxon>Tracheophyta</taxon>
        <taxon>Spermatophyta</taxon>
        <taxon>Magnoliopsida</taxon>
        <taxon>eudicotyledons</taxon>
        <taxon>Gunneridae</taxon>
        <taxon>Pentapetalae</taxon>
        <taxon>rosids</taxon>
        <taxon>malvids</taxon>
        <taxon>Sapindales</taxon>
        <taxon>Sapindaceae</taxon>
        <taxon>Hippocastanoideae</taxon>
        <taxon>Acereae</taxon>
        <taxon>Acer</taxon>
    </lineage>
</organism>
<keyword evidence="1" id="KW-0472">Membrane</keyword>
<dbReference type="Proteomes" id="UP001064489">
    <property type="component" value="Chromosome 8"/>
</dbReference>
<evidence type="ECO:0000256" key="1">
    <source>
        <dbReference type="SAM" id="Phobius"/>
    </source>
</evidence>
<evidence type="ECO:0000313" key="3">
    <source>
        <dbReference type="Proteomes" id="UP001064489"/>
    </source>
</evidence>
<reference evidence="2" key="1">
    <citation type="journal article" date="2022" name="Plant J.">
        <title>Strategies of tolerance reflected in two North American maple genomes.</title>
        <authorList>
            <person name="McEvoy S.L."/>
            <person name="Sezen U.U."/>
            <person name="Trouern-Trend A."/>
            <person name="McMahon S.M."/>
            <person name="Schaberg P.G."/>
            <person name="Yang J."/>
            <person name="Wegrzyn J.L."/>
            <person name="Swenson N.G."/>
        </authorList>
    </citation>
    <scope>NUCLEOTIDE SEQUENCE</scope>
    <source>
        <strain evidence="2">91603</strain>
    </source>
</reference>
<comment type="caution">
    <text evidence="2">The sequence shown here is derived from an EMBL/GenBank/DDBJ whole genome shotgun (WGS) entry which is preliminary data.</text>
</comment>
<keyword evidence="3" id="KW-1185">Reference proteome</keyword>
<dbReference type="EMBL" id="JAJSOW010000103">
    <property type="protein sequence ID" value="KAI9175131.1"/>
    <property type="molecule type" value="Genomic_DNA"/>
</dbReference>
<dbReference type="AlphaFoldDB" id="A0AAD5NQZ3"/>
<keyword evidence="1" id="KW-0812">Transmembrane</keyword>
<protein>
    <submittedName>
        <fullName evidence="2">Uncharacterized protein</fullName>
    </submittedName>
</protein>
<keyword evidence="1" id="KW-1133">Transmembrane helix</keyword>
<reference evidence="2" key="2">
    <citation type="submission" date="2023-02" db="EMBL/GenBank/DDBJ databases">
        <authorList>
            <person name="Swenson N.G."/>
            <person name="Wegrzyn J.L."/>
            <person name="Mcevoy S.L."/>
        </authorList>
    </citation>
    <scope>NUCLEOTIDE SEQUENCE</scope>
    <source>
        <strain evidence="2">91603</strain>
        <tissue evidence="2">Leaf</tissue>
    </source>
</reference>
<sequence>MAEILLVTGFGSCIQGFAAAMDFVGGWVWFMKDSRGKGRFVELGFGTPTNLSVVTALLPFHCTTTSLYSLYYWD</sequence>
<gene>
    <name evidence="2" type="ORF">LWI28_027825</name>
</gene>
<name>A0AAD5NQZ3_ACENE</name>